<keyword evidence="2" id="KW-0963">Cytoplasm</keyword>
<evidence type="ECO:0000256" key="1">
    <source>
        <dbReference type="ARBA" id="ARBA00004496"/>
    </source>
</evidence>
<evidence type="ECO:0000256" key="4">
    <source>
        <dbReference type="ARBA" id="ARBA00023125"/>
    </source>
</evidence>
<dbReference type="InterPro" id="IPR036388">
    <property type="entry name" value="WH-like_DNA-bd_sf"/>
</dbReference>
<organism evidence="7 8">
    <name type="scientific">Algoriphagus jejuensis</name>
    <dbReference type="NCBI Taxonomy" id="419934"/>
    <lineage>
        <taxon>Bacteria</taxon>
        <taxon>Pseudomonadati</taxon>
        <taxon>Bacteroidota</taxon>
        <taxon>Cytophagia</taxon>
        <taxon>Cytophagales</taxon>
        <taxon>Cyclobacteriaceae</taxon>
        <taxon>Algoriphagus</taxon>
    </lineage>
</organism>
<keyword evidence="3" id="KW-0805">Transcription regulation</keyword>
<dbReference type="PROSITE" id="PS50995">
    <property type="entry name" value="HTH_MARR_2"/>
    <property type="match status" value="1"/>
</dbReference>
<dbReference type="SUPFAM" id="SSF46785">
    <property type="entry name" value="Winged helix' DNA-binding domain"/>
    <property type="match status" value="1"/>
</dbReference>
<dbReference type="Proteomes" id="UP001500469">
    <property type="component" value="Unassembled WGS sequence"/>
</dbReference>
<dbReference type="Pfam" id="PF22381">
    <property type="entry name" value="Staph_reg_Sar_Rot"/>
    <property type="match status" value="1"/>
</dbReference>
<reference evidence="7 8" key="1">
    <citation type="journal article" date="2019" name="Int. J. Syst. Evol. Microbiol.">
        <title>The Global Catalogue of Microorganisms (GCM) 10K type strain sequencing project: providing services to taxonomists for standard genome sequencing and annotation.</title>
        <authorList>
            <consortium name="The Broad Institute Genomics Platform"/>
            <consortium name="The Broad Institute Genome Sequencing Center for Infectious Disease"/>
            <person name="Wu L."/>
            <person name="Ma J."/>
        </authorList>
    </citation>
    <scope>NUCLEOTIDE SEQUENCE [LARGE SCALE GENOMIC DNA]</scope>
    <source>
        <strain evidence="7 8">JCM 16112</strain>
    </source>
</reference>
<protein>
    <recommendedName>
        <fullName evidence="6">HTH marR-type domain-containing protein</fullName>
    </recommendedName>
</protein>
<dbReference type="InterPro" id="IPR000835">
    <property type="entry name" value="HTH_MarR-typ"/>
</dbReference>
<dbReference type="InterPro" id="IPR055166">
    <property type="entry name" value="Transc_reg_Sar_Rot_HTH"/>
</dbReference>
<feature type="domain" description="HTH marR-type" evidence="6">
    <location>
        <begin position="8"/>
        <end position="144"/>
    </location>
</feature>
<sequence length="144" mass="16286">MQLDSLPSVRLSKTLYTLSRILIQRIQLTLNDFNLTYPQFLTLQILWEEDGLKVHELGKKLSLDSGTLTPLLKKLEIQNLLKRKRGEVDERTVLIHLSYPGKSLQAKVMDAMRMLEAELSTELGAETNGLLAAADAYFVKLTSN</sequence>
<name>A0ABN1MWS1_9BACT</name>
<evidence type="ECO:0000256" key="5">
    <source>
        <dbReference type="ARBA" id="ARBA00023163"/>
    </source>
</evidence>
<comment type="subcellular location">
    <subcellularLocation>
        <location evidence="1">Cytoplasm</location>
    </subcellularLocation>
</comment>
<keyword evidence="5" id="KW-0804">Transcription</keyword>
<dbReference type="InterPro" id="IPR039422">
    <property type="entry name" value="MarR/SlyA-like"/>
</dbReference>
<dbReference type="RefSeq" id="WP_343848247.1">
    <property type="nucleotide sequence ID" value="NZ_BAAAFI010000002.1"/>
</dbReference>
<evidence type="ECO:0000256" key="3">
    <source>
        <dbReference type="ARBA" id="ARBA00023015"/>
    </source>
</evidence>
<proteinExistence type="predicted"/>
<dbReference type="PANTHER" id="PTHR33164">
    <property type="entry name" value="TRANSCRIPTIONAL REGULATOR, MARR FAMILY"/>
    <property type="match status" value="1"/>
</dbReference>
<keyword evidence="4" id="KW-0238">DNA-binding</keyword>
<keyword evidence="8" id="KW-1185">Reference proteome</keyword>
<gene>
    <name evidence="7" type="ORF">GCM10009119_05190</name>
</gene>
<evidence type="ECO:0000313" key="7">
    <source>
        <dbReference type="EMBL" id="GAA0877551.1"/>
    </source>
</evidence>
<dbReference type="EMBL" id="BAAAFI010000002">
    <property type="protein sequence ID" value="GAA0877551.1"/>
    <property type="molecule type" value="Genomic_DNA"/>
</dbReference>
<dbReference type="PANTHER" id="PTHR33164:SF5">
    <property type="entry name" value="ORGANIC HYDROPEROXIDE RESISTANCE TRANSCRIPTIONAL REGULATOR"/>
    <property type="match status" value="1"/>
</dbReference>
<dbReference type="Gene3D" id="1.10.10.10">
    <property type="entry name" value="Winged helix-like DNA-binding domain superfamily/Winged helix DNA-binding domain"/>
    <property type="match status" value="1"/>
</dbReference>
<evidence type="ECO:0000259" key="6">
    <source>
        <dbReference type="PROSITE" id="PS50995"/>
    </source>
</evidence>
<evidence type="ECO:0000313" key="8">
    <source>
        <dbReference type="Proteomes" id="UP001500469"/>
    </source>
</evidence>
<dbReference type="InterPro" id="IPR036390">
    <property type="entry name" value="WH_DNA-bd_sf"/>
</dbReference>
<comment type="caution">
    <text evidence="7">The sequence shown here is derived from an EMBL/GenBank/DDBJ whole genome shotgun (WGS) entry which is preliminary data.</text>
</comment>
<dbReference type="SMART" id="SM00347">
    <property type="entry name" value="HTH_MARR"/>
    <property type="match status" value="1"/>
</dbReference>
<accession>A0ABN1MWS1</accession>
<evidence type="ECO:0000256" key="2">
    <source>
        <dbReference type="ARBA" id="ARBA00022490"/>
    </source>
</evidence>